<dbReference type="EMBL" id="LILB01000005">
    <property type="protein sequence ID" value="KOO49420.1"/>
    <property type="molecule type" value="Genomic_DNA"/>
</dbReference>
<evidence type="ECO:0000313" key="2">
    <source>
        <dbReference type="EMBL" id="KOO49420.1"/>
    </source>
</evidence>
<dbReference type="OrthoDB" id="1649074at2"/>
<dbReference type="NCBIfam" id="NF003353">
    <property type="entry name" value="PRK04387.1"/>
    <property type="match status" value="1"/>
</dbReference>
<dbReference type="STRING" id="263475.AMD00_13710"/>
<dbReference type="AlphaFoldDB" id="A0A0M0LEA3"/>
<evidence type="ECO:0000256" key="1">
    <source>
        <dbReference type="HAMAP-Rule" id="MF_01041"/>
    </source>
</evidence>
<dbReference type="GeneID" id="301137154"/>
<keyword evidence="3" id="KW-1185">Reference proteome</keyword>
<dbReference type="Pfam" id="PF05256">
    <property type="entry name" value="UPF0223"/>
    <property type="match status" value="1"/>
</dbReference>
<dbReference type="Proteomes" id="UP000036867">
    <property type="component" value="Unassembled WGS sequence"/>
</dbReference>
<dbReference type="PIRSF" id="PIRSF037260">
    <property type="entry name" value="UPF0223"/>
    <property type="match status" value="1"/>
</dbReference>
<comment type="caution">
    <text evidence="2">The sequence shown here is derived from an EMBL/GenBank/DDBJ whole genome shotgun (WGS) entry which is preliminary data.</text>
</comment>
<gene>
    <name evidence="2" type="ORF">AMD00_13710</name>
</gene>
<name>A0A0M0LEA3_9BACL</name>
<dbReference type="RefSeq" id="WP_053417584.1">
    <property type="nucleotide sequence ID" value="NZ_CP063302.1"/>
</dbReference>
<accession>A0A0M0LEA3</accession>
<evidence type="ECO:0000313" key="3">
    <source>
        <dbReference type="Proteomes" id="UP000036867"/>
    </source>
</evidence>
<dbReference type="InterPro" id="IPR007920">
    <property type="entry name" value="UPF0223"/>
</dbReference>
<protein>
    <recommendedName>
        <fullName evidence="1">UPF0223 protein AMD00_13710</fullName>
    </recommendedName>
</protein>
<reference evidence="3" key="1">
    <citation type="submission" date="2015-08" db="EMBL/GenBank/DDBJ databases">
        <title>Fjat-10028 dsm 16317.</title>
        <authorList>
            <person name="Liu B."/>
            <person name="Wang J."/>
            <person name="Zhu Y."/>
            <person name="Liu G."/>
            <person name="Chen Q."/>
            <person name="Chen Z."/>
            <person name="Lan J."/>
            <person name="Che J."/>
            <person name="Ge C."/>
            <person name="Shi H."/>
            <person name="Pan Z."/>
            <person name="Liu X."/>
        </authorList>
    </citation>
    <scope>NUCLEOTIDE SEQUENCE [LARGE SCALE GENOMIC DNA]</scope>
    <source>
        <strain evidence="3">DSM 16317</strain>
    </source>
</reference>
<comment type="similarity">
    <text evidence="1">Belongs to the UPF0223 family.</text>
</comment>
<organism evidence="2 3">
    <name type="scientific">Viridibacillus arvi</name>
    <dbReference type="NCBI Taxonomy" id="263475"/>
    <lineage>
        <taxon>Bacteria</taxon>
        <taxon>Bacillati</taxon>
        <taxon>Bacillota</taxon>
        <taxon>Bacilli</taxon>
        <taxon>Bacillales</taxon>
        <taxon>Caryophanaceae</taxon>
        <taxon>Viridibacillus</taxon>
    </lineage>
</organism>
<dbReference type="Gene3D" id="1.10.220.80">
    <property type="entry name" value="BH2638-like"/>
    <property type="match status" value="1"/>
</dbReference>
<dbReference type="HAMAP" id="MF_01041">
    <property type="entry name" value="UPF0223"/>
    <property type="match status" value="1"/>
</dbReference>
<dbReference type="SUPFAM" id="SSF158504">
    <property type="entry name" value="BH2638-like"/>
    <property type="match status" value="1"/>
</dbReference>
<dbReference type="PATRIC" id="fig|263475.3.peg.4002"/>
<proteinExistence type="inferred from homology"/>
<sequence length="95" mass="11152">MEYSYPFSTDWSTEEIVDVIAFFQAIEKAYETGVQREDLMSKYRRFKEIVPAMAEEKTIFREFEEVSGYVSYSIIKQMKDAPAGSKIKGESRKRK</sequence>
<dbReference type="InterPro" id="IPR023324">
    <property type="entry name" value="BH2638-like_sf"/>
</dbReference>